<sequence length="66" mass="8080">MQLLKRRKSEDLDLRPNPRKILIFQAFSHYQLCTLLNRTTHSTWLEWIARMSNPTRPYSETYRLPF</sequence>
<protein>
    <submittedName>
        <fullName evidence="1">Uncharacterized protein</fullName>
    </submittedName>
</protein>
<name>A0A8S5LSV9_9CAUD</name>
<dbReference type="EMBL" id="BK014727">
    <property type="protein sequence ID" value="DAD72952.1"/>
    <property type="molecule type" value="Genomic_DNA"/>
</dbReference>
<reference evidence="1" key="1">
    <citation type="journal article" date="2021" name="Proc. Natl. Acad. Sci. U.S.A.">
        <title>A Catalog of Tens of Thousands of Viruses from Human Metagenomes Reveals Hidden Associations with Chronic Diseases.</title>
        <authorList>
            <person name="Tisza M.J."/>
            <person name="Buck C.B."/>
        </authorList>
    </citation>
    <scope>NUCLEOTIDE SEQUENCE</scope>
    <source>
        <strain evidence="1">CtMAv2</strain>
    </source>
</reference>
<evidence type="ECO:0000313" key="1">
    <source>
        <dbReference type="EMBL" id="DAD72952.1"/>
    </source>
</evidence>
<organism evidence="1">
    <name type="scientific">Siphoviridae sp. ctMAv2</name>
    <dbReference type="NCBI Taxonomy" id="2826258"/>
    <lineage>
        <taxon>Viruses</taxon>
        <taxon>Duplodnaviria</taxon>
        <taxon>Heunggongvirae</taxon>
        <taxon>Uroviricota</taxon>
        <taxon>Caudoviricetes</taxon>
    </lineage>
</organism>
<proteinExistence type="predicted"/>
<accession>A0A8S5LSV9</accession>